<keyword evidence="3" id="KW-1185">Reference proteome</keyword>
<evidence type="ECO:0000313" key="3">
    <source>
        <dbReference type="Proteomes" id="UP001202328"/>
    </source>
</evidence>
<feature type="compositionally biased region" description="Acidic residues" evidence="1">
    <location>
        <begin position="34"/>
        <end position="45"/>
    </location>
</feature>
<accession>A0AAD4X9P2</accession>
<feature type="compositionally biased region" description="Basic and acidic residues" evidence="1">
    <location>
        <begin position="9"/>
        <end position="19"/>
    </location>
</feature>
<dbReference type="EMBL" id="JAJJMB010012776">
    <property type="protein sequence ID" value="KAI3873467.1"/>
    <property type="molecule type" value="Genomic_DNA"/>
</dbReference>
<evidence type="ECO:0000256" key="1">
    <source>
        <dbReference type="SAM" id="MobiDB-lite"/>
    </source>
</evidence>
<reference evidence="2" key="1">
    <citation type="submission" date="2022-04" db="EMBL/GenBank/DDBJ databases">
        <title>A functionally conserved STORR gene fusion in Papaver species that diverged 16.8 million years ago.</title>
        <authorList>
            <person name="Catania T."/>
        </authorList>
    </citation>
    <scope>NUCLEOTIDE SEQUENCE</scope>
    <source>
        <strain evidence="2">S-188037</strain>
    </source>
</reference>
<feature type="compositionally biased region" description="Polar residues" evidence="1">
    <location>
        <begin position="50"/>
        <end position="60"/>
    </location>
</feature>
<sequence>MEDSSQPPLHDHPDHKIDDGYASSSVSTVYSEELSFESDDAESDGEFTGQGASSSLNEVRTTPAPEPNPKTAPFHFTPFTGSDETDDSEDYDSDDEATQESGSQAYVFQEKPTGDTWKKSWPKEGAQTESAGINVYGFYRKRTGCGGYAVLLRNFSAQPIAAIAKVSVENLIFFKPRLLCNSCIPEKLFRQVVPCSCLCQGSKIGKICHKCACSFFPGLSDDFFETLVPLIKELLGKKLCPFNFKHVLRRLNKPAHYLAKQAKEKALVDRKLVDYEASMIPDEFPDELVSFLLNDAYDCNYFY</sequence>
<organism evidence="2 3">
    <name type="scientific">Papaver atlanticum</name>
    <dbReference type="NCBI Taxonomy" id="357466"/>
    <lineage>
        <taxon>Eukaryota</taxon>
        <taxon>Viridiplantae</taxon>
        <taxon>Streptophyta</taxon>
        <taxon>Embryophyta</taxon>
        <taxon>Tracheophyta</taxon>
        <taxon>Spermatophyta</taxon>
        <taxon>Magnoliopsida</taxon>
        <taxon>Ranunculales</taxon>
        <taxon>Papaveraceae</taxon>
        <taxon>Papaveroideae</taxon>
        <taxon>Papaver</taxon>
    </lineage>
</organism>
<dbReference type="AlphaFoldDB" id="A0AAD4X9P2"/>
<feature type="region of interest" description="Disordered" evidence="1">
    <location>
        <begin position="1"/>
        <end position="109"/>
    </location>
</feature>
<evidence type="ECO:0000313" key="2">
    <source>
        <dbReference type="EMBL" id="KAI3873467.1"/>
    </source>
</evidence>
<protein>
    <submittedName>
        <fullName evidence="2">Uncharacterized protein</fullName>
    </submittedName>
</protein>
<proteinExistence type="predicted"/>
<comment type="caution">
    <text evidence="2">The sequence shown here is derived from an EMBL/GenBank/DDBJ whole genome shotgun (WGS) entry which is preliminary data.</text>
</comment>
<feature type="compositionally biased region" description="Acidic residues" evidence="1">
    <location>
        <begin position="83"/>
        <end position="98"/>
    </location>
</feature>
<dbReference type="Proteomes" id="UP001202328">
    <property type="component" value="Unassembled WGS sequence"/>
</dbReference>
<gene>
    <name evidence="2" type="ORF">MKW98_008119</name>
</gene>
<name>A0AAD4X9P2_9MAGN</name>